<dbReference type="AlphaFoldDB" id="A0A8H6SU17"/>
<keyword evidence="2" id="KW-0067">ATP-binding</keyword>
<dbReference type="OrthoDB" id="432234at2759"/>
<keyword evidence="2" id="KW-0347">Helicase</keyword>
<feature type="region of interest" description="Disordered" evidence="1">
    <location>
        <begin position="352"/>
        <end position="372"/>
    </location>
</feature>
<keyword evidence="2" id="KW-0547">Nucleotide-binding</keyword>
<proteinExistence type="predicted"/>
<sequence>MAGMNKRLLQRCANTLSRQHEFSAPEVISYLMGWGDRFISHTYVRIYWDRITLVLRTIFPELVRSRVLVEPDATMVRDGESRDRVDTEASIPLTLNEDGRFVLKDQLRQYQDRGHALDSMSFYDFFSQTYHGKMLEDPATDAPTRGRPRSLRVPYLPELGRAGCRVIRGAQHEVNLHFIGRWFPRADDPNTEYYSAQMLLLLFPWRTLHDLKNNYPTFHEALDKFKAQQASARDLRVLDNIQYFYQCSDRAGDRRQEDGQADISHHGGEVPDARACRYGHRARRALGFRYSSSASRPVCSAGTCLRSGCHCHCGAAVSLAGLLFKLRFWTPRQITLTSGHLKSIWPSLQDGVSGSPNGPGPTQLKSAIDCSR</sequence>
<organism evidence="2 3">
    <name type="scientific">Mycena chlorophos</name>
    <name type="common">Agaric fungus</name>
    <name type="synonym">Agaricus chlorophos</name>
    <dbReference type="NCBI Taxonomy" id="658473"/>
    <lineage>
        <taxon>Eukaryota</taxon>
        <taxon>Fungi</taxon>
        <taxon>Dikarya</taxon>
        <taxon>Basidiomycota</taxon>
        <taxon>Agaricomycotina</taxon>
        <taxon>Agaricomycetes</taxon>
        <taxon>Agaricomycetidae</taxon>
        <taxon>Agaricales</taxon>
        <taxon>Marasmiineae</taxon>
        <taxon>Mycenaceae</taxon>
        <taxon>Mycena</taxon>
    </lineage>
</organism>
<evidence type="ECO:0000256" key="1">
    <source>
        <dbReference type="SAM" id="MobiDB-lite"/>
    </source>
</evidence>
<dbReference type="EMBL" id="JACAZE010000009">
    <property type="protein sequence ID" value="KAF7305863.1"/>
    <property type="molecule type" value="Genomic_DNA"/>
</dbReference>
<accession>A0A8H6SU17</accession>
<dbReference type="Proteomes" id="UP000613580">
    <property type="component" value="Unassembled WGS sequence"/>
</dbReference>
<name>A0A8H6SU17_MYCCL</name>
<keyword evidence="3" id="KW-1185">Reference proteome</keyword>
<comment type="caution">
    <text evidence="2">The sequence shown here is derived from an EMBL/GenBank/DDBJ whole genome shotgun (WGS) entry which is preliminary data.</text>
</comment>
<dbReference type="GO" id="GO:0004386">
    <property type="term" value="F:helicase activity"/>
    <property type="evidence" value="ECO:0007669"/>
    <property type="project" value="UniProtKB-KW"/>
</dbReference>
<evidence type="ECO:0000313" key="3">
    <source>
        <dbReference type="Proteomes" id="UP000613580"/>
    </source>
</evidence>
<protein>
    <submittedName>
        <fullName evidence="2">ATP-dependent DNA helicase</fullName>
    </submittedName>
</protein>
<keyword evidence="2" id="KW-0378">Hydrolase</keyword>
<gene>
    <name evidence="2" type="ORF">HMN09_00740300</name>
</gene>
<evidence type="ECO:0000313" key="2">
    <source>
        <dbReference type="EMBL" id="KAF7305863.1"/>
    </source>
</evidence>
<reference evidence="2" key="1">
    <citation type="submission" date="2020-05" db="EMBL/GenBank/DDBJ databases">
        <title>Mycena genomes resolve the evolution of fungal bioluminescence.</title>
        <authorList>
            <person name="Tsai I.J."/>
        </authorList>
    </citation>
    <scope>NUCLEOTIDE SEQUENCE</scope>
    <source>
        <strain evidence="2">110903Hualien_Pintung</strain>
    </source>
</reference>